<dbReference type="InterPro" id="IPR005901">
    <property type="entry name" value="GLPGLI"/>
</dbReference>
<dbReference type="NCBIfam" id="TIGR01200">
    <property type="entry name" value="GLPGLI"/>
    <property type="match status" value="1"/>
</dbReference>
<keyword evidence="1" id="KW-0732">Signal</keyword>
<protein>
    <submittedName>
        <fullName evidence="2">GLPGLI family protein</fullName>
    </submittedName>
</protein>
<evidence type="ECO:0000313" key="2">
    <source>
        <dbReference type="EMBL" id="RNL51681.1"/>
    </source>
</evidence>
<evidence type="ECO:0000256" key="1">
    <source>
        <dbReference type="SAM" id="SignalP"/>
    </source>
</evidence>
<dbReference type="Pfam" id="PF09697">
    <property type="entry name" value="Porph_ging"/>
    <property type="match status" value="1"/>
</dbReference>
<dbReference type="OrthoDB" id="1440774at2"/>
<dbReference type="Proteomes" id="UP000274046">
    <property type="component" value="Unassembled WGS sequence"/>
</dbReference>
<keyword evidence="3" id="KW-1185">Reference proteome</keyword>
<sequence>MKFNTLLIAFFFSLLNISVYAQMKGKLTYKLTSNDEKMGRREMDKVVFFTDKGSVEFNVDKRAEDLNQDNDESKGYLVFKNKKTDFIYKNFAKKSLYFRGLVGKTGYLTADTLLNFKWKITKEKSKIANYNCVKATTKFRGRNYVAWYTEDIALQNGPWKFCGLPGLIIKVADDQNMFSYQLTGIDLKAKFDPKTVAIPSVYANDKAITYKEYMILYKKKLEAFAKLSKVTTSGKDGSYGTVSITLPAEMEKF</sequence>
<feature type="chain" id="PRO_5018072770" evidence="1">
    <location>
        <begin position="22"/>
        <end position="253"/>
    </location>
</feature>
<dbReference type="RefSeq" id="WP_123206534.1">
    <property type="nucleotide sequence ID" value="NZ_RBEE01000034.1"/>
</dbReference>
<dbReference type="EMBL" id="RBEE01000034">
    <property type="protein sequence ID" value="RNL51681.1"/>
    <property type="molecule type" value="Genomic_DNA"/>
</dbReference>
<organism evidence="2 3">
    <name type="scientific">Pedobacter jejuensis</name>
    <dbReference type="NCBI Taxonomy" id="1268550"/>
    <lineage>
        <taxon>Bacteria</taxon>
        <taxon>Pseudomonadati</taxon>
        <taxon>Bacteroidota</taxon>
        <taxon>Sphingobacteriia</taxon>
        <taxon>Sphingobacteriales</taxon>
        <taxon>Sphingobacteriaceae</taxon>
        <taxon>Pedobacter</taxon>
    </lineage>
</organism>
<reference evidence="2 3" key="1">
    <citation type="submission" date="2018-10" db="EMBL/GenBank/DDBJ databases">
        <title>Genome sequencing of Pedobacter jejuensis TNB23.</title>
        <authorList>
            <person name="Cho Y.-J."/>
            <person name="Cho A."/>
            <person name="Kim O.-S."/>
        </authorList>
    </citation>
    <scope>NUCLEOTIDE SEQUENCE [LARGE SCALE GENOMIC DNA]</scope>
    <source>
        <strain evidence="2 3">TNB23</strain>
    </source>
</reference>
<proteinExistence type="predicted"/>
<gene>
    <name evidence="2" type="ORF">D7004_14275</name>
</gene>
<name>A0A3N0BS85_9SPHI</name>
<comment type="caution">
    <text evidence="2">The sequence shown here is derived from an EMBL/GenBank/DDBJ whole genome shotgun (WGS) entry which is preliminary data.</text>
</comment>
<dbReference type="AlphaFoldDB" id="A0A3N0BS85"/>
<evidence type="ECO:0000313" key="3">
    <source>
        <dbReference type="Proteomes" id="UP000274046"/>
    </source>
</evidence>
<feature type="signal peptide" evidence="1">
    <location>
        <begin position="1"/>
        <end position="21"/>
    </location>
</feature>
<accession>A0A3N0BS85</accession>